<feature type="chain" id="PRO_5041918729" evidence="2">
    <location>
        <begin position="21"/>
        <end position="534"/>
    </location>
</feature>
<protein>
    <submittedName>
        <fullName evidence="3">Uncharacterized protein</fullName>
    </submittedName>
</protein>
<feature type="signal peptide" evidence="2">
    <location>
        <begin position="1"/>
        <end position="20"/>
    </location>
</feature>
<proteinExistence type="predicted"/>
<comment type="caution">
    <text evidence="3">The sequence shown here is derived from an EMBL/GenBank/DDBJ whole genome shotgun (WGS) entry which is preliminary data.</text>
</comment>
<dbReference type="Proteomes" id="UP001054902">
    <property type="component" value="Unassembled WGS sequence"/>
</dbReference>
<evidence type="ECO:0000313" key="3">
    <source>
        <dbReference type="EMBL" id="GFH58308.1"/>
    </source>
</evidence>
<keyword evidence="2" id="KW-0732">Signal</keyword>
<evidence type="ECO:0000256" key="2">
    <source>
        <dbReference type="SAM" id="SignalP"/>
    </source>
</evidence>
<evidence type="ECO:0000256" key="1">
    <source>
        <dbReference type="SAM" id="MobiDB-lite"/>
    </source>
</evidence>
<organism evidence="3 4">
    <name type="scientific">Chaetoceros tenuissimus</name>
    <dbReference type="NCBI Taxonomy" id="426638"/>
    <lineage>
        <taxon>Eukaryota</taxon>
        <taxon>Sar</taxon>
        <taxon>Stramenopiles</taxon>
        <taxon>Ochrophyta</taxon>
        <taxon>Bacillariophyta</taxon>
        <taxon>Coscinodiscophyceae</taxon>
        <taxon>Chaetocerotophycidae</taxon>
        <taxon>Chaetocerotales</taxon>
        <taxon>Chaetocerotaceae</taxon>
        <taxon>Chaetoceros</taxon>
    </lineage>
</organism>
<feature type="region of interest" description="Disordered" evidence="1">
    <location>
        <begin position="514"/>
        <end position="534"/>
    </location>
</feature>
<dbReference type="EMBL" id="BLLK01000062">
    <property type="protein sequence ID" value="GFH58308.1"/>
    <property type="molecule type" value="Genomic_DNA"/>
</dbReference>
<dbReference type="AlphaFoldDB" id="A0AAD3HCR0"/>
<evidence type="ECO:0000313" key="4">
    <source>
        <dbReference type="Proteomes" id="UP001054902"/>
    </source>
</evidence>
<accession>A0AAD3HCR0</accession>
<name>A0AAD3HCR0_9STRA</name>
<dbReference type="Gene3D" id="3.40.50.1820">
    <property type="entry name" value="alpha/beta hydrolase"/>
    <property type="match status" value="1"/>
</dbReference>
<gene>
    <name evidence="3" type="ORF">CTEN210_14784</name>
</gene>
<dbReference type="InterPro" id="IPR029058">
    <property type="entry name" value="AB_hydrolase_fold"/>
</dbReference>
<reference evidence="3 4" key="1">
    <citation type="journal article" date="2021" name="Sci. Rep.">
        <title>The genome of the diatom Chaetoceros tenuissimus carries an ancient integrated fragment of an extant virus.</title>
        <authorList>
            <person name="Hongo Y."/>
            <person name="Kimura K."/>
            <person name="Takaki Y."/>
            <person name="Yoshida Y."/>
            <person name="Baba S."/>
            <person name="Kobayashi G."/>
            <person name="Nagasaki K."/>
            <person name="Hano T."/>
            <person name="Tomaru Y."/>
        </authorList>
    </citation>
    <scope>NUCLEOTIDE SEQUENCE [LARGE SCALE GENOMIC DNA]</scope>
    <source>
        <strain evidence="3 4">NIES-3715</strain>
    </source>
</reference>
<sequence length="534" mass="58656">MFLWVIFFLLGTFPTSVVIAKRVDDDVELLESLKTLEGIKVNESPHSSFQHGYTNLEGRMLDSFDCNTALGPPNTLQQIQAGLSSVLDFDDGNSTLVPMEVNMAIKGKVMNLQYGVQLWKVCASCLSESLTGYGCESSDYGFDVLHSGLLMIPVKLGENGEYSIIKTRKKLQTWVQSRTIAISQLDSDFIIYNPQSPSHYFPLLAASMGMVSIIPHKTGFDTSNSLTPSIVVKKSYSTSTVPLYYKSAQILNGMSDGKASLGKDIYCMGYSEGGYGSLATADAFDQHGFNIVKAMSGGAPLKVRSLAVFGSFKTLLSADSFPFYQVLYLALASIAFTNTRPDVPNNSNGFSQPFLNPDLRDDFLDLFSGSTGLASCSNTDECSFDPVGLLFYLNQNYPHLLVGPEIFNPSFLSFAVSSINKGIGDPCIVVPKSDQIAFGVDKICEALDENDLSKIVTNADYEIELCYGELDELTPVENAIPSRLKYTFRAKHDEAMIPCSMSFLANLDTETTGKMRKKSKTKKSWSYRTKSHKN</sequence>
<keyword evidence="4" id="KW-1185">Reference proteome</keyword>